<dbReference type="OrthoDB" id="5472205at2"/>
<organism evidence="1 2">
    <name type="scientific">Desulfoplanes formicivorans</name>
    <dbReference type="NCBI Taxonomy" id="1592317"/>
    <lineage>
        <taxon>Bacteria</taxon>
        <taxon>Pseudomonadati</taxon>
        <taxon>Thermodesulfobacteriota</taxon>
        <taxon>Desulfovibrionia</taxon>
        <taxon>Desulfovibrionales</taxon>
        <taxon>Desulfoplanaceae</taxon>
        <taxon>Desulfoplanes</taxon>
    </lineage>
</organism>
<evidence type="ECO:0000313" key="2">
    <source>
        <dbReference type="Proteomes" id="UP000095200"/>
    </source>
</evidence>
<sequence>MKKSETALCVSGQVVPYEWNGDLVTRVMLIDDNHREYRIDPCGRGRQLLEYADYWVEVEGTVRRRNGENFMTVTWFRLEDEFDEYADVWDGELDEF</sequence>
<gene>
    <name evidence="1" type="ORF">DPF_2615</name>
</gene>
<protein>
    <submittedName>
        <fullName evidence="1">Uncharacterized protein</fullName>
    </submittedName>
</protein>
<reference evidence="2" key="1">
    <citation type="submission" date="2016-06" db="EMBL/GenBank/DDBJ databases">
        <title>Draft genome sequence of Desulfoplanes formicivorans strain Pf12B.</title>
        <authorList>
            <person name="Watanabe M."/>
            <person name="Kojima H."/>
            <person name="Fukui M."/>
        </authorList>
    </citation>
    <scope>NUCLEOTIDE SEQUENCE [LARGE SCALE GENOMIC DNA]</scope>
    <source>
        <strain evidence="2">Pf12B</strain>
    </source>
</reference>
<accession>A0A194AMM7</accession>
<dbReference type="EMBL" id="BDFE01000020">
    <property type="protein sequence ID" value="GAU09879.1"/>
    <property type="molecule type" value="Genomic_DNA"/>
</dbReference>
<dbReference type="STRING" id="1592317.DPF_2615"/>
<keyword evidence="2" id="KW-1185">Reference proteome</keyword>
<proteinExistence type="predicted"/>
<comment type="caution">
    <text evidence="1">The sequence shown here is derived from an EMBL/GenBank/DDBJ whole genome shotgun (WGS) entry which is preliminary data.</text>
</comment>
<dbReference type="Proteomes" id="UP000095200">
    <property type="component" value="Unassembled WGS sequence"/>
</dbReference>
<evidence type="ECO:0000313" key="1">
    <source>
        <dbReference type="EMBL" id="GAU09879.1"/>
    </source>
</evidence>
<dbReference type="RefSeq" id="WP_069860104.1">
    <property type="nucleotide sequence ID" value="NZ_BDFE01000020.1"/>
</dbReference>
<dbReference type="AlphaFoldDB" id="A0A194AMM7"/>
<name>A0A194AMM7_9BACT</name>